<dbReference type="SUPFAM" id="SSF53335">
    <property type="entry name" value="S-adenosyl-L-methionine-dependent methyltransferases"/>
    <property type="match status" value="1"/>
</dbReference>
<comment type="caution">
    <text evidence="1">The sequence shown here is derived from an EMBL/GenBank/DDBJ whole genome shotgun (WGS) entry which is preliminary data.</text>
</comment>
<name>A0A4R8QP65_9PEZI</name>
<gene>
    <name evidence="1" type="ORF">C8035_v007822</name>
</gene>
<proteinExistence type="predicted"/>
<keyword evidence="2" id="KW-1185">Reference proteome</keyword>
<organism evidence="1 2">
    <name type="scientific">Colletotrichum spinosum</name>
    <dbReference type="NCBI Taxonomy" id="1347390"/>
    <lineage>
        <taxon>Eukaryota</taxon>
        <taxon>Fungi</taxon>
        <taxon>Dikarya</taxon>
        <taxon>Ascomycota</taxon>
        <taxon>Pezizomycotina</taxon>
        <taxon>Sordariomycetes</taxon>
        <taxon>Hypocreomycetidae</taxon>
        <taxon>Glomerellales</taxon>
        <taxon>Glomerellaceae</taxon>
        <taxon>Colletotrichum</taxon>
        <taxon>Colletotrichum orbiculare species complex</taxon>
    </lineage>
</organism>
<dbReference type="AlphaFoldDB" id="A0A4R8QP65"/>
<evidence type="ECO:0000313" key="1">
    <source>
        <dbReference type="EMBL" id="TDZ37515.1"/>
    </source>
</evidence>
<evidence type="ECO:0000313" key="2">
    <source>
        <dbReference type="Proteomes" id="UP000295083"/>
    </source>
</evidence>
<protein>
    <recommendedName>
        <fullName evidence="3">Methyltransferase type 12</fullName>
    </recommendedName>
</protein>
<evidence type="ECO:0008006" key="3">
    <source>
        <dbReference type="Google" id="ProtNLM"/>
    </source>
</evidence>
<accession>A0A4R8QP65</accession>
<dbReference type="EMBL" id="QAPG01000023">
    <property type="protein sequence ID" value="TDZ37515.1"/>
    <property type="molecule type" value="Genomic_DNA"/>
</dbReference>
<dbReference type="Proteomes" id="UP000295083">
    <property type="component" value="Unassembled WGS sequence"/>
</dbReference>
<dbReference type="InterPro" id="IPR029063">
    <property type="entry name" value="SAM-dependent_MTases_sf"/>
</dbReference>
<sequence length="299" mass="33533">MTIEERPDQFTNTRKADFKSIYNQPDPRAYFKTLAPLQYQIPQQALPFVELLLENMSSGTEKADSRDFAKPRKVLDVCCSYGINAALLRCDLTFDSLEAHYASSAMLSVREQVASDRKLFASQLRRPDVEVLGLDVSPEAINYAVKTGLLKDGFAENLEISEPSVHLSDALRDVELVICTGGVGYVGLETFSRIAAAVEDTSNLWMATFVLRVFSFDDVSSLLEEKYGLITEKVPGRLFRQRTFASREEQKAAIADVRARGLDTQGLEDDGWFYAECYVTRPRAATLQMDDLLKGLVRE</sequence>
<reference evidence="1 2" key="1">
    <citation type="submission" date="2018-11" db="EMBL/GenBank/DDBJ databases">
        <title>Genome sequence and assembly of Colletotrichum spinosum.</title>
        <authorList>
            <person name="Gan P."/>
            <person name="Shirasu K."/>
        </authorList>
    </citation>
    <scope>NUCLEOTIDE SEQUENCE [LARGE SCALE GENOMIC DNA]</scope>
    <source>
        <strain evidence="1 2">CBS 515.97</strain>
    </source>
</reference>
<dbReference type="Gene3D" id="3.40.50.150">
    <property type="entry name" value="Vaccinia Virus protein VP39"/>
    <property type="match status" value="1"/>
</dbReference>